<evidence type="ECO:0000313" key="4">
    <source>
        <dbReference type="Proteomes" id="UP001482620"/>
    </source>
</evidence>
<dbReference type="InterPro" id="IPR001387">
    <property type="entry name" value="Cro/C1-type_HTH"/>
</dbReference>
<dbReference type="Gene3D" id="1.10.260.40">
    <property type="entry name" value="lambda repressor-like DNA-binding domains"/>
    <property type="match status" value="1"/>
</dbReference>
<keyword evidence="4" id="KW-1185">Reference proteome</keyword>
<accession>A0ABV0UXG1</accession>
<organism evidence="3 4">
    <name type="scientific">Ilyodon furcidens</name>
    <name type="common">goldbreast splitfin</name>
    <dbReference type="NCBI Taxonomy" id="33524"/>
    <lineage>
        <taxon>Eukaryota</taxon>
        <taxon>Metazoa</taxon>
        <taxon>Chordata</taxon>
        <taxon>Craniata</taxon>
        <taxon>Vertebrata</taxon>
        <taxon>Euteleostomi</taxon>
        <taxon>Actinopterygii</taxon>
        <taxon>Neopterygii</taxon>
        <taxon>Teleostei</taxon>
        <taxon>Neoteleostei</taxon>
        <taxon>Acanthomorphata</taxon>
        <taxon>Ovalentaria</taxon>
        <taxon>Atherinomorphae</taxon>
        <taxon>Cyprinodontiformes</taxon>
        <taxon>Goodeidae</taxon>
        <taxon>Ilyodon</taxon>
    </lineage>
</organism>
<protein>
    <submittedName>
        <fullName evidence="3">Homeobox-containing protein 1</fullName>
    </submittedName>
</protein>
<dbReference type="InterPro" id="IPR040363">
    <property type="entry name" value="HMBOX1"/>
</dbReference>
<dbReference type="InterPro" id="IPR006899">
    <property type="entry name" value="HNF-1_N"/>
</dbReference>
<evidence type="ECO:0000256" key="1">
    <source>
        <dbReference type="ARBA" id="ARBA00004123"/>
    </source>
</evidence>
<keyword evidence="3" id="KW-0238">DNA-binding</keyword>
<dbReference type="EMBL" id="JAHRIQ010087111">
    <property type="protein sequence ID" value="MEQ2249873.1"/>
    <property type="molecule type" value="Genomic_DNA"/>
</dbReference>
<keyword evidence="3" id="KW-0371">Homeobox</keyword>
<proteinExistence type="predicted"/>
<sequence length="87" mass="9775">MYAGFNVCEGGDLVCNQKAGRDSSLVKEEIKAFLGNRRISQAVVAQVTGISQSRISHWLLQHGSDLSEQKKRAFYRWYILEKTTPGT</sequence>
<comment type="subcellular location">
    <subcellularLocation>
        <location evidence="1">Nucleus</location>
    </subcellularLocation>
</comment>
<reference evidence="3 4" key="1">
    <citation type="submission" date="2021-06" db="EMBL/GenBank/DDBJ databases">
        <authorList>
            <person name="Palmer J.M."/>
        </authorList>
    </citation>
    <scope>NUCLEOTIDE SEQUENCE [LARGE SCALE GENOMIC DNA]</scope>
    <source>
        <strain evidence="4">if_2019</strain>
        <tissue evidence="3">Muscle</tissue>
    </source>
</reference>
<gene>
    <name evidence="3" type="primary">HMBOX1_2</name>
    <name evidence="3" type="ORF">ILYODFUR_034078</name>
</gene>
<name>A0ABV0UXG1_9TELE</name>
<dbReference type="SUPFAM" id="SSF47413">
    <property type="entry name" value="lambda repressor-like DNA-binding domains"/>
    <property type="match status" value="1"/>
</dbReference>
<feature type="domain" description="POU-specific atypical" evidence="2">
    <location>
        <begin position="1"/>
        <end position="87"/>
    </location>
</feature>
<dbReference type="PANTHER" id="PTHR14618">
    <property type="entry name" value="HOMEODOX-CONTAINING PROTEIN 1 HMBOX1"/>
    <property type="match status" value="1"/>
</dbReference>
<dbReference type="InterPro" id="IPR010982">
    <property type="entry name" value="Lambda_DNA-bd_dom_sf"/>
</dbReference>
<dbReference type="PROSITE" id="PS51936">
    <property type="entry name" value="POU_4"/>
    <property type="match status" value="1"/>
</dbReference>
<dbReference type="Pfam" id="PF04814">
    <property type="entry name" value="HNF-1_N"/>
    <property type="match status" value="1"/>
</dbReference>
<dbReference type="PANTHER" id="PTHR14618:SF4">
    <property type="entry name" value="HOMEOBOX-CONTAINING PROTEIN 1 ISOFORM X1-RELATED"/>
    <property type="match status" value="1"/>
</dbReference>
<evidence type="ECO:0000313" key="3">
    <source>
        <dbReference type="EMBL" id="MEQ2249873.1"/>
    </source>
</evidence>
<dbReference type="Proteomes" id="UP001482620">
    <property type="component" value="Unassembled WGS sequence"/>
</dbReference>
<dbReference type="CDD" id="cd00093">
    <property type="entry name" value="HTH_XRE"/>
    <property type="match status" value="1"/>
</dbReference>
<dbReference type="InterPro" id="IPR044869">
    <property type="entry name" value="HNF-1_POU"/>
</dbReference>
<evidence type="ECO:0000259" key="2">
    <source>
        <dbReference type="PROSITE" id="PS51936"/>
    </source>
</evidence>
<comment type="caution">
    <text evidence="3">The sequence shown here is derived from an EMBL/GenBank/DDBJ whole genome shotgun (WGS) entry which is preliminary data.</text>
</comment>
<dbReference type="GO" id="GO:0003677">
    <property type="term" value="F:DNA binding"/>
    <property type="evidence" value="ECO:0007669"/>
    <property type="project" value="UniProtKB-KW"/>
</dbReference>